<gene>
    <name evidence="2" type="ORF">COW36_09470</name>
</gene>
<accession>A0A2M7G5D9</accession>
<dbReference type="SMART" id="SM00860">
    <property type="entry name" value="SMI1_KNR4"/>
    <property type="match status" value="1"/>
</dbReference>
<name>A0A2M7G5D9_9BACT</name>
<dbReference type="InterPro" id="IPR037883">
    <property type="entry name" value="Knr4/Smi1-like_sf"/>
</dbReference>
<dbReference type="Proteomes" id="UP000231019">
    <property type="component" value="Unassembled WGS sequence"/>
</dbReference>
<evidence type="ECO:0000259" key="1">
    <source>
        <dbReference type="SMART" id="SM00860"/>
    </source>
</evidence>
<dbReference type="EMBL" id="PFFQ01000026">
    <property type="protein sequence ID" value="PIW17192.1"/>
    <property type="molecule type" value="Genomic_DNA"/>
</dbReference>
<evidence type="ECO:0000313" key="2">
    <source>
        <dbReference type="EMBL" id="PIW17192.1"/>
    </source>
</evidence>
<proteinExistence type="predicted"/>
<evidence type="ECO:0000313" key="3">
    <source>
        <dbReference type="Proteomes" id="UP000231019"/>
    </source>
</evidence>
<comment type="caution">
    <text evidence="2">The sequence shown here is derived from an EMBL/GenBank/DDBJ whole genome shotgun (WGS) entry which is preliminary data.</text>
</comment>
<dbReference type="InterPro" id="IPR018958">
    <property type="entry name" value="Knr4/Smi1-like_dom"/>
</dbReference>
<organism evidence="2 3">
    <name type="scientific">bacterium (Candidatus Blackallbacteria) CG17_big_fil_post_rev_8_21_14_2_50_48_46</name>
    <dbReference type="NCBI Taxonomy" id="2014261"/>
    <lineage>
        <taxon>Bacteria</taxon>
        <taxon>Candidatus Blackallbacteria</taxon>
    </lineage>
</organism>
<dbReference type="AlphaFoldDB" id="A0A2M7G5D9"/>
<dbReference type="Gene3D" id="3.40.1580.10">
    <property type="entry name" value="SMI1/KNR4-like"/>
    <property type="match status" value="1"/>
</dbReference>
<reference evidence="2 3" key="1">
    <citation type="submission" date="2017-09" db="EMBL/GenBank/DDBJ databases">
        <title>Depth-based differentiation of microbial function through sediment-hosted aquifers and enrichment of novel symbionts in the deep terrestrial subsurface.</title>
        <authorList>
            <person name="Probst A.J."/>
            <person name="Ladd B."/>
            <person name="Jarett J.K."/>
            <person name="Geller-Mcgrath D.E."/>
            <person name="Sieber C.M."/>
            <person name="Emerson J.B."/>
            <person name="Anantharaman K."/>
            <person name="Thomas B.C."/>
            <person name="Malmstrom R."/>
            <person name="Stieglmeier M."/>
            <person name="Klingl A."/>
            <person name="Woyke T."/>
            <person name="Ryan C.M."/>
            <person name="Banfield J.F."/>
        </authorList>
    </citation>
    <scope>NUCLEOTIDE SEQUENCE [LARGE SCALE GENOMIC DNA]</scope>
    <source>
        <strain evidence="2">CG17_big_fil_post_rev_8_21_14_2_50_48_46</strain>
    </source>
</reference>
<feature type="domain" description="Knr4/Smi1-like" evidence="1">
    <location>
        <begin position="29"/>
        <end position="147"/>
    </location>
</feature>
<dbReference type="Pfam" id="PF09346">
    <property type="entry name" value="SMI1_KNR4"/>
    <property type="match status" value="1"/>
</dbReference>
<protein>
    <recommendedName>
        <fullName evidence="1">Knr4/Smi1-like domain-containing protein</fullName>
    </recommendedName>
</protein>
<sequence length="307" mass="36037">MSQIPHYLEVIAEWHREHHPLSVKALQAPLTLEQIQKLSSELPFSLPEELIELYQWHNGQSNNRPFFGGYTFYPLEEAIEEYQLALETSEEEGRLWKASWFPVFGFQGDYFVLDCESELQPSPIFMSLDSESLAPCWYENLEKMLLTLKQCFEKGAYFLDEDEILLEDYESVEQIRLSINQKVDRYATEEELSEFEPHQEIEDLIDGSRKVTSWLSEHQHTVEFFGPDGRKRWQDIFWGDELRRKDIWEFTGPSEAVITSENYSGMLFSTRAYADILPGGEVMTRRVETIINGEVVSEEDFNEQEED</sequence>
<dbReference type="SUPFAM" id="SSF160631">
    <property type="entry name" value="SMI1/KNR4-like"/>
    <property type="match status" value="1"/>
</dbReference>